<dbReference type="GO" id="GO:0003700">
    <property type="term" value="F:DNA-binding transcription factor activity"/>
    <property type="evidence" value="ECO:0007669"/>
    <property type="project" value="TreeGrafter"/>
</dbReference>
<protein>
    <submittedName>
        <fullName evidence="3">XRE family transcriptional regulator</fullName>
    </submittedName>
</protein>
<dbReference type="Gene3D" id="1.10.260.40">
    <property type="entry name" value="lambda repressor-like DNA-binding domains"/>
    <property type="match status" value="1"/>
</dbReference>
<reference evidence="3 4" key="1">
    <citation type="submission" date="2019-06" db="EMBL/GenBank/DDBJ databases">
        <title>Sequencing the genomes of 1000 actinobacteria strains.</title>
        <authorList>
            <person name="Klenk H.-P."/>
        </authorList>
    </citation>
    <scope>NUCLEOTIDE SEQUENCE [LARGE SCALE GENOMIC DNA]</scope>
    <source>
        <strain evidence="3 4">DSM 102200</strain>
    </source>
</reference>
<name>A0A543CNR6_9ACTN</name>
<dbReference type="CDD" id="cd02209">
    <property type="entry name" value="cupin_XRE_C"/>
    <property type="match status" value="1"/>
</dbReference>
<sequence length="182" mass="19251">MTSPVEAIAHAVRRERMRIGVSLSELARQAGLSKATLSQLEAGSGNPGVETVWALSVALGVPFSHLVAPPTPTVRIVRAGEGFTTRAEDADYTATLLAACAPRTRADIYRITARPGRARLSEPHLPGTLEHVIVTDGRAEAGPPDGPIALGPGDYVSYPGDLPHVFRALTPDTRAIFVLEQS</sequence>
<dbReference type="GO" id="GO:0005829">
    <property type="term" value="C:cytosol"/>
    <property type="evidence" value="ECO:0007669"/>
    <property type="project" value="TreeGrafter"/>
</dbReference>
<dbReference type="Pfam" id="PF01381">
    <property type="entry name" value="HTH_3"/>
    <property type="match status" value="1"/>
</dbReference>
<dbReference type="InterPro" id="IPR001387">
    <property type="entry name" value="Cro/C1-type_HTH"/>
</dbReference>
<comment type="caution">
    <text evidence="3">The sequence shown here is derived from an EMBL/GenBank/DDBJ whole genome shotgun (WGS) entry which is preliminary data.</text>
</comment>
<dbReference type="GO" id="GO:0003677">
    <property type="term" value="F:DNA binding"/>
    <property type="evidence" value="ECO:0007669"/>
    <property type="project" value="UniProtKB-KW"/>
</dbReference>
<evidence type="ECO:0000259" key="2">
    <source>
        <dbReference type="PROSITE" id="PS50943"/>
    </source>
</evidence>
<dbReference type="SUPFAM" id="SSF51182">
    <property type="entry name" value="RmlC-like cupins"/>
    <property type="match status" value="1"/>
</dbReference>
<dbReference type="InterPro" id="IPR014710">
    <property type="entry name" value="RmlC-like_jellyroll"/>
</dbReference>
<proteinExistence type="predicted"/>
<keyword evidence="4" id="KW-1185">Reference proteome</keyword>
<dbReference type="PROSITE" id="PS50943">
    <property type="entry name" value="HTH_CROC1"/>
    <property type="match status" value="1"/>
</dbReference>
<dbReference type="SMART" id="SM00530">
    <property type="entry name" value="HTH_XRE"/>
    <property type="match status" value="1"/>
</dbReference>
<dbReference type="InterPro" id="IPR011051">
    <property type="entry name" value="RmlC_Cupin_sf"/>
</dbReference>
<dbReference type="EMBL" id="VFOZ01000001">
    <property type="protein sequence ID" value="TQL98744.1"/>
    <property type="molecule type" value="Genomic_DNA"/>
</dbReference>
<dbReference type="Proteomes" id="UP000316096">
    <property type="component" value="Unassembled WGS sequence"/>
</dbReference>
<dbReference type="RefSeq" id="WP_141957307.1">
    <property type="nucleotide sequence ID" value="NZ_VFOZ01000001.1"/>
</dbReference>
<gene>
    <name evidence="3" type="ORF">FB559_4376</name>
</gene>
<accession>A0A543CNR6</accession>
<evidence type="ECO:0000313" key="4">
    <source>
        <dbReference type="Proteomes" id="UP000316096"/>
    </source>
</evidence>
<feature type="domain" description="HTH cro/C1-type" evidence="2">
    <location>
        <begin position="12"/>
        <end position="66"/>
    </location>
</feature>
<dbReference type="OrthoDB" id="5584941at2"/>
<dbReference type="InterPro" id="IPR050807">
    <property type="entry name" value="TransReg_Diox_bact_type"/>
</dbReference>
<evidence type="ECO:0000313" key="3">
    <source>
        <dbReference type="EMBL" id="TQL98744.1"/>
    </source>
</evidence>
<dbReference type="SUPFAM" id="SSF47413">
    <property type="entry name" value="lambda repressor-like DNA-binding domains"/>
    <property type="match status" value="1"/>
</dbReference>
<dbReference type="AlphaFoldDB" id="A0A543CNR6"/>
<dbReference type="CDD" id="cd00093">
    <property type="entry name" value="HTH_XRE"/>
    <property type="match status" value="1"/>
</dbReference>
<keyword evidence="1" id="KW-0238">DNA-binding</keyword>
<dbReference type="Gene3D" id="2.60.120.10">
    <property type="entry name" value="Jelly Rolls"/>
    <property type="match status" value="1"/>
</dbReference>
<dbReference type="InterPro" id="IPR010982">
    <property type="entry name" value="Lambda_DNA-bd_dom_sf"/>
</dbReference>
<evidence type="ECO:0000256" key="1">
    <source>
        <dbReference type="ARBA" id="ARBA00023125"/>
    </source>
</evidence>
<dbReference type="PANTHER" id="PTHR46797:SF1">
    <property type="entry name" value="METHYLPHOSPHONATE SYNTHASE"/>
    <property type="match status" value="1"/>
</dbReference>
<dbReference type="PANTHER" id="PTHR46797">
    <property type="entry name" value="HTH-TYPE TRANSCRIPTIONAL REGULATOR"/>
    <property type="match status" value="1"/>
</dbReference>
<organism evidence="3 4">
    <name type="scientific">Actinoallomurus bryophytorum</name>
    <dbReference type="NCBI Taxonomy" id="1490222"/>
    <lineage>
        <taxon>Bacteria</taxon>
        <taxon>Bacillati</taxon>
        <taxon>Actinomycetota</taxon>
        <taxon>Actinomycetes</taxon>
        <taxon>Streptosporangiales</taxon>
        <taxon>Thermomonosporaceae</taxon>
        <taxon>Actinoallomurus</taxon>
    </lineage>
</organism>